<dbReference type="SUPFAM" id="SSF144232">
    <property type="entry name" value="HIT/MYND zinc finger-like"/>
    <property type="match status" value="1"/>
</dbReference>
<dbReference type="GO" id="GO:0042826">
    <property type="term" value="F:histone deacetylase binding"/>
    <property type="evidence" value="ECO:0007669"/>
    <property type="project" value="TreeGrafter"/>
</dbReference>
<dbReference type="GO" id="GO:0008270">
    <property type="term" value="F:zinc ion binding"/>
    <property type="evidence" value="ECO:0007669"/>
    <property type="project" value="UniProtKB-KW"/>
</dbReference>
<dbReference type="GO" id="GO:0005634">
    <property type="term" value="C:nucleus"/>
    <property type="evidence" value="ECO:0007669"/>
    <property type="project" value="TreeGrafter"/>
</dbReference>
<evidence type="ECO:0000259" key="8">
    <source>
        <dbReference type="PROSITE" id="PS50865"/>
    </source>
</evidence>
<evidence type="ECO:0000256" key="1">
    <source>
        <dbReference type="ARBA" id="ARBA00022603"/>
    </source>
</evidence>
<dbReference type="KEGG" id="fas:105267417"/>
<dbReference type="GeneID" id="105267417"/>
<keyword evidence="2" id="KW-0808">Transferase</keyword>
<evidence type="ECO:0000256" key="7">
    <source>
        <dbReference type="PROSITE-ProRule" id="PRU00134"/>
    </source>
</evidence>
<dbReference type="PANTHER" id="PTHR46165">
    <property type="entry name" value="SET AND MYND DOMAIN-CONTAINING PROTEIN 4"/>
    <property type="match status" value="1"/>
</dbReference>
<dbReference type="SUPFAM" id="SSF82199">
    <property type="entry name" value="SET domain"/>
    <property type="match status" value="1"/>
</dbReference>
<dbReference type="AlphaFoldDB" id="A0A9R1T7V4"/>
<evidence type="ECO:0000313" key="10">
    <source>
        <dbReference type="RefSeq" id="XP_011304562.1"/>
    </source>
</evidence>
<dbReference type="Gene3D" id="1.25.40.10">
    <property type="entry name" value="Tetratricopeptide repeat domain"/>
    <property type="match status" value="1"/>
</dbReference>
<dbReference type="Gene3D" id="6.10.140.2220">
    <property type="match status" value="1"/>
</dbReference>
<keyword evidence="3" id="KW-0949">S-adenosyl-L-methionine</keyword>
<dbReference type="InterPro" id="IPR052097">
    <property type="entry name" value="SET-MYND_domain_protein"/>
</dbReference>
<keyword evidence="9" id="KW-1185">Reference proteome</keyword>
<dbReference type="InterPro" id="IPR002893">
    <property type="entry name" value="Znf_MYND"/>
</dbReference>
<dbReference type="SUPFAM" id="SSF48452">
    <property type="entry name" value="TPR-like"/>
    <property type="match status" value="1"/>
</dbReference>
<name>A0A9R1T7V4_9HYME</name>
<dbReference type="PANTHER" id="PTHR46165:SF2">
    <property type="entry name" value="SET AND MYND DOMAIN-CONTAINING PROTEIN 4"/>
    <property type="match status" value="1"/>
</dbReference>
<gene>
    <name evidence="10" type="primary">LOC105267417</name>
</gene>
<accession>A0A9R1T7V4</accession>
<evidence type="ECO:0000256" key="5">
    <source>
        <dbReference type="ARBA" id="ARBA00022771"/>
    </source>
</evidence>
<evidence type="ECO:0000256" key="2">
    <source>
        <dbReference type="ARBA" id="ARBA00022679"/>
    </source>
</evidence>
<dbReference type="OrthoDB" id="7770870at2759"/>
<protein>
    <submittedName>
        <fullName evidence="10">SET and MYND domain-containing protein 4</fullName>
    </submittedName>
</protein>
<dbReference type="RefSeq" id="XP_011304562.1">
    <property type="nucleotide sequence ID" value="XM_011306260.1"/>
</dbReference>
<evidence type="ECO:0000256" key="4">
    <source>
        <dbReference type="ARBA" id="ARBA00022723"/>
    </source>
</evidence>
<feature type="domain" description="MYND-type" evidence="8">
    <location>
        <begin position="278"/>
        <end position="317"/>
    </location>
</feature>
<keyword evidence="5 7" id="KW-0863">Zinc-finger</keyword>
<dbReference type="Gene3D" id="2.170.270.10">
    <property type="entry name" value="SET domain"/>
    <property type="match status" value="1"/>
</dbReference>
<reference evidence="10" key="1">
    <citation type="submission" date="2025-08" db="UniProtKB">
        <authorList>
            <consortium name="RefSeq"/>
        </authorList>
    </citation>
    <scope>IDENTIFICATION</scope>
    <source>
        <strain evidence="10">USDA-PBARC FA_bdor</strain>
        <tissue evidence="10">Whole organism</tissue>
    </source>
</reference>
<sequence>MIRSRPPGDPMDEEKSTWFSGIDLESVKKLINLKSLPHMSDEDRFKTVMNSIKSHRCFKTWKSRLQVPRAGKNAKDSRLFREEVNLLYKIAPDVCMNIILEGLTRTLAHAPQGSPEMALAYANRSAILLKVRLYKDALQDITRALKSGYPDRLKAKLFARRALCLKALGTQDSGDVDRALENARKWLRRMEKRHPHRRLVEDTLRDFQRPPPLLEKWNSEVFLKDVFQESPEIVGASSSIHFSGDVVRASRDIIPGEIIAVQEPFVAALHERKSYCYCAHCFIQTFSGIPCTTCVLRIYCSETCKDTAWREYHDLECGVVEGMEFVQNDVLGPMIVRAIIRALKEAGSLQALRGRVRSMENNSELLKRGFSGSVFDGRSLETFFSLPTHAAVRKPRLLLAMTMTSVFMTFVLATKGKFFGEQMTTQRFFQNDLVPFVGGLMTRFTLIMVGGSQEISSCLNFTNYVQCGLALAPLYARLSHSCAPNVSVQEFRRKSVMFARYPIKKGERLIGCRASGFELAPTDERQKALKTIIGIQCKCIACKENWTDDKSSFDVTQIPPHLWALYNTVDRASVELFELASHGVYPAISKLLDELSKTMTEFWKFRQPPCPIISNLTAFICKFYALLGNRHQILHPKN</sequence>
<dbReference type="Pfam" id="PF01753">
    <property type="entry name" value="zf-MYND"/>
    <property type="match status" value="1"/>
</dbReference>
<evidence type="ECO:0000313" key="9">
    <source>
        <dbReference type="Proteomes" id="UP000694866"/>
    </source>
</evidence>
<dbReference type="InterPro" id="IPR011990">
    <property type="entry name" value="TPR-like_helical_dom_sf"/>
</dbReference>
<keyword evidence="6" id="KW-0862">Zinc</keyword>
<organism evidence="9 10">
    <name type="scientific">Fopius arisanus</name>
    <dbReference type="NCBI Taxonomy" id="64838"/>
    <lineage>
        <taxon>Eukaryota</taxon>
        <taxon>Metazoa</taxon>
        <taxon>Ecdysozoa</taxon>
        <taxon>Arthropoda</taxon>
        <taxon>Hexapoda</taxon>
        <taxon>Insecta</taxon>
        <taxon>Pterygota</taxon>
        <taxon>Neoptera</taxon>
        <taxon>Endopterygota</taxon>
        <taxon>Hymenoptera</taxon>
        <taxon>Apocrita</taxon>
        <taxon>Ichneumonoidea</taxon>
        <taxon>Braconidae</taxon>
        <taxon>Opiinae</taxon>
        <taxon>Fopius</taxon>
    </lineage>
</organism>
<dbReference type="Proteomes" id="UP000694866">
    <property type="component" value="Unplaced"/>
</dbReference>
<dbReference type="GO" id="GO:0005737">
    <property type="term" value="C:cytoplasm"/>
    <property type="evidence" value="ECO:0007669"/>
    <property type="project" value="TreeGrafter"/>
</dbReference>
<keyword evidence="4" id="KW-0479">Metal-binding</keyword>
<dbReference type="InterPro" id="IPR046341">
    <property type="entry name" value="SET_dom_sf"/>
</dbReference>
<dbReference type="PROSITE" id="PS50865">
    <property type="entry name" value="ZF_MYND_2"/>
    <property type="match status" value="1"/>
</dbReference>
<keyword evidence="1" id="KW-0489">Methyltransferase</keyword>
<dbReference type="Gene3D" id="1.10.220.160">
    <property type="match status" value="1"/>
</dbReference>
<evidence type="ECO:0000256" key="6">
    <source>
        <dbReference type="ARBA" id="ARBA00022833"/>
    </source>
</evidence>
<evidence type="ECO:0000256" key="3">
    <source>
        <dbReference type="ARBA" id="ARBA00022691"/>
    </source>
</evidence>
<proteinExistence type="predicted"/>
<dbReference type="GO" id="GO:0032259">
    <property type="term" value="P:methylation"/>
    <property type="evidence" value="ECO:0007669"/>
    <property type="project" value="UniProtKB-KW"/>
</dbReference>
<dbReference type="GO" id="GO:0008168">
    <property type="term" value="F:methyltransferase activity"/>
    <property type="evidence" value="ECO:0007669"/>
    <property type="project" value="UniProtKB-KW"/>
</dbReference>